<feature type="transmembrane region" description="Helical" evidence="12">
    <location>
        <begin position="44"/>
        <end position="67"/>
    </location>
</feature>
<evidence type="ECO:0000256" key="2">
    <source>
        <dbReference type="ARBA" id="ARBA00007019"/>
    </source>
</evidence>
<dbReference type="GO" id="GO:0015293">
    <property type="term" value="F:symporter activity"/>
    <property type="evidence" value="ECO:0007669"/>
    <property type="project" value="UniProtKB-UniRule"/>
</dbReference>
<dbReference type="PANTHER" id="PTHR30540:SF79">
    <property type="entry name" value="LOW AFFINITY POTASSIUM TRANSPORT SYSTEM PROTEIN KUP"/>
    <property type="match status" value="1"/>
</dbReference>
<keyword evidence="5 12" id="KW-0633">Potassium transport</keyword>
<feature type="transmembrane region" description="Helical" evidence="12">
    <location>
        <begin position="420"/>
        <end position="439"/>
    </location>
</feature>
<feature type="transmembrane region" description="Helical" evidence="12">
    <location>
        <begin position="283"/>
        <end position="306"/>
    </location>
</feature>
<dbReference type="Pfam" id="PF22776">
    <property type="entry name" value="K_trans_C"/>
    <property type="match status" value="1"/>
</dbReference>
<dbReference type="EMBL" id="CP069798">
    <property type="protein sequence ID" value="QRQ81531.1"/>
    <property type="molecule type" value="Genomic_DNA"/>
</dbReference>
<dbReference type="HAMAP" id="MF_01522">
    <property type="entry name" value="Kup"/>
    <property type="match status" value="1"/>
</dbReference>
<evidence type="ECO:0000313" key="15">
    <source>
        <dbReference type="EMBL" id="QRQ81531.1"/>
    </source>
</evidence>
<keyword evidence="8 12" id="KW-0630">Potassium</keyword>
<feature type="transmembrane region" description="Helical" evidence="12">
    <location>
        <begin position="206"/>
        <end position="230"/>
    </location>
</feature>
<dbReference type="RefSeq" id="WP_230338824.1">
    <property type="nucleotide sequence ID" value="NZ_CP069798.1"/>
</dbReference>
<feature type="transmembrane region" description="Helical" evidence="12">
    <location>
        <begin position="242"/>
        <end position="263"/>
    </location>
</feature>
<dbReference type="PANTHER" id="PTHR30540">
    <property type="entry name" value="OSMOTIC STRESS POTASSIUM TRANSPORTER"/>
    <property type="match status" value="1"/>
</dbReference>
<dbReference type="InterPro" id="IPR003855">
    <property type="entry name" value="K+_transporter"/>
</dbReference>
<organism evidence="15 16">
    <name type="scientific">Paralysiella testudinis</name>
    <dbReference type="NCBI Taxonomy" id="2809020"/>
    <lineage>
        <taxon>Bacteria</taxon>
        <taxon>Pseudomonadati</taxon>
        <taxon>Pseudomonadota</taxon>
        <taxon>Betaproteobacteria</taxon>
        <taxon>Neisseriales</taxon>
        <taxon>Neisseriaceae</taxon>
        <taxon>Paralysiella</taxon>
    </lineage>
</organism>
<evidence type="ECO:0000256" key="5">
    <source>
        <dbReference type="ARBA" id="ARBA00022538"/>
    </source>
</evidence>
<protein>
    <recommendedName>
        <fullName evidence="12">Probable potassium transport system protein Kup</fullName>
    </recommendedName>
</protein>
<dbReference type="KEGG" id="ptes:JQU52_12645"/>
<comment type="similarity">
    <text evidence="2 12">Belongs to the HAK/KUP transporter (TC 2.A.72) family.</text>
</comment>
<evidence type="ECO:0000313" key="16">
    <source>
        <dbReference type="Proteomes" id="UP000653156"/>
    </source>
</evidence>
<dbReference type="Pfam" id="PF02705">
    <property type="entry name" value="K_trans"/>
    <property type="match status" value="1"/>
</dbReference>
<comment type="catalytic activity">
    <reaction evidence="12">
        <text>K(+)(in) + H(+)(in) = K(+)(out) + H(+)(out)</text>
        <dbReference type="Rhea" id="RHEA:28490"/>
        <dbReference type="ChEBI" id="CHEBI:15378"/>
        <dbReference type="ChEBI" id="CHEBI:29103"/>
    </reaction>
</comment>
<comment type="subcellular location">
    <subcellularLocation>
        <location evidence="12">Cell membrane</location>
        <topology evidence="12">Multi-pass membrane protein</topology>
    </subcellularLocation>
    <subcellularLocation>
        <location evidence="1">Membrane</location>
        <topology evidence="1">Multi-pass membrane protein</topology>
    </subcellularLocation>
</comment>
<dbReference type="GO" id="GO:0015079">
    <property type="term" value="F:potassium ion transmembrane transporter activity"/>
    <property type="evidence" value="ECO:0007669"/>
    <property type="project" value="UniProtKB-UniRule"/>
</dbReference>
<dbReference type="InterPro" id="IPR053951">
    <property type="entry name" value="K_trans_N"/>
</dbReference>
<feature type="domain" description="K+ potassium transporter integral membrane" evidence="13">
    <location>
        <begin position="11"/>
        <end position="460"/>
    </location>
</feature>
<keyword evidence="10 12" id="KW-0406">Ion transport</keyword>
<feature type="transmembrane region" description="Helical" evidence="12">
    <location>
        <begin position="166"/>
        <end position="186"/>
    </location>
</feature>
<keyword evidence="9 12" id="KW-1133">Transmembrane helix</keyword>
<dbReference type="InterPro" id="IPR023051">
    <property type="entry name" value="Kup"/>
</dbReference>
<accession>A0A892ZEP6</accession>
<name>A0A892ZEP6_9NEIS</name>
<keyword evidence="7 12" id="KW-0769">Symport</keyword>
<keyword evidence="3 12" id="KW-0813">Transport</keyword>
<dbReference type="AlphaFoldDB" id="A0A892ZEP6"/>
<evidence type="ECO:0000256" key="12">
    <source>
        <dbReference type="HAMAP-Rule" id="MF_01522"/>
    </source>
</evidence>
<evidence type="ECO:0000256" key="1">
    <source>
        <dbReference type="ARBA" id="ARBA00004141"/>
    </source>
</evidence>
<evidence type="ECO:0000256" key="9">
    <source>
        <dbReference type="ARBA" id="ARBA00022989"/>
    </source>
</evidence>
<keyword evidence="11 12" id="KW-0472">Membrane</keyword>
<feature type="transmembrane region" description="Helical" evidence="12">
    <location>
        <begin position="392"/>
        <end position="414"/>
    </location>
</feature>
<evidence type="ECO:0000256" key="7">
    <source>
        <dbReference type="ARBA" id="ARBA00022847"/>
    </source>
</evidence>
<feature type="transmembrane region" description="Helical" evidence="12">
    <location>
        <begin position="136"/>
        <end position="154"/>
    </location>
</feature>
<feature type="transmembrane region" description="Helical" evidence="12">
    <location>
        <begin position="334"/>
        <end position="355"/>
    </location>
</feature>
<proteinExistence type="inferred from homology"/>
<keyword evidence="16" id="KW-1185">Reference proteome</keyword>
<feature type="transmembrane region" description="Helical" evidence="12">
    <location>
        <begin position="361"/>
        <end position="385"/>
    </location>
</feature>
<evidence type="ECO:0000256" key="10">
    <source>
        <dbReference type="ARBA" id="ARBA00023065"/>
    </source>
</evidence>
<evidence type="ECO:0000256" key="3">
    <source>
        <dbReference type="ARBA" id="ARBA00022448"/>
    </source>
</evidence>
<evidence type="ECO:0000259" key="14">
    <source>
        <dbReference type="Pfam" id="PF22776"/>
    </source>
</evidence>
<dbReference type="GO" id="GO:0005886">
    <property type="term" value="C:plasma membrane"/>
    <property type="evidence" value="ECO:0007669"/>
    <property type="project" value="UniProtKB-SubCell"/>
</dbReference>
<keyword evidence="4 12" id="KW-1003">Cell membrane</keyword>
<reference evidence="15" key="1">
    <citation type="submission" date="2021-02" db="EMBL/GenBank/DDBJ databases">
        <title>Neisseriaceae sp. 26B isolated from the cloaca of a Common Toad-headed Turtle (Mesoclemmys nasuta).</title>
        <authorList>
            <person name="Spergser J."/>
            <person name="Busse H.-J."/>
        </authorList>
    </citation>
    <scope>NUCLEOTIDE SEQUENCE</scope>
    <source>
        <strain evidence="15">26B</strain>
    </source>
</reference>
<evidence type="ECO:0000256" key="8">
    <source>
        <dbReference type="ARBA" id="ARBA00022958"/>
    </source>
</evidence>
<feature type="domain" description="K+ potassium transporter C-terminal" evidence="14">
    <location>
        <begin position="471"/>
        <end position="621"/>
    </location>
</feature>
<keyword evidence="6 12" id="KW-0812">Transmembrane</keyword>
<evidence type="ECO:0000256" key="11">
    <source>
        <dbReference type="ARBA" id="ARBA00023136"/>
    </source>
</evidence>
<comment type="function">
    <text evidence="12">Transport of potassium into the cell. Likely operates as a K(+):H(+) symporter.</text>
</comment>
<evidence type="ECO:0000256" key="4">
    <source>
        <dbReference type="ARBA" id="ARBA00022475"/>
    </source>
</evidence>
<dbReference type="InterPro" id="IPR053952">
    <property type="entry name" value="K_trans_C"/>
</dbReference>
<evidence type="ECO:0000256" key="6">
    <source>
        <dbReference type="ARBA" id="ARBA00022692"/>
    </source>
</evidence>
<gene>
    <name evidence="12" type="primary">kup</name>
    <name evidence="15" type="ORF">JQU52_12645</name>
</gene>
<evidence type="ECO:0000259" key="13">
    <source>
        <dbReference type="Pfam" id="PF02705"/>
    </source>
</evidence>
<sequence>MQKKHATAAMTLAALGIVYGDIGTSPLYALKESFAASHIGVEQTNVFGFVSLIIWSLLLIVTLKYVVFILRADNKGEGGVVILMQQALQYLQGKPAWLVMMMGLIGTSLFYGDAIITPAISVLSAAEGLTVIHPHFASWVMPLALAILLGLFWIQRHGTQKIGALFGPVMLVWFSVLALIGVYQIVQYPQILQAVNPYHGLYFAIHHGWGGFIGLGAVVLAVTGAEALYADMGHFGRRPIQIAWVSMVLPSLALNYIGQGALLLRQPEAISNPFFLSVPQWGLIPLILLATAATIIASQAVISGAYSLTRQAIQLGFAPRMSIIHTSKDEMGQIYMPTVNWMLLVAVVLVVVSFHDSGHLAAAYGIAVTGTMVMTSILFCIVMINKWHWPKWLAFGLTGLFLCFDLVFFSSNLLKLAHGGWLPVLVATVLVLVFSTWRYGRRLLNQQQHDDDWTLDEFLHNLEEYPPQTVSGNAVYMVSDSFNIPRALLHNLKHNKVLHEHNIMLTVQTKDVPYVPAHERLAIKQLSPHFSRIIANYGFQETPNIMHIMALARKHGTDLELMDTSFFLSRDSITVADKTAPQHMGRLRTRFFKWLYKNSTPPTDYYRIPGNRVVELGSQVSL</sequence>
<feature type="transmembrane region" description="Helical" evidence="12">
    <location>
        <begin position="96"/>
        <end position="116"/>
    </location>
</feature>
<dbReference type="Proteomes" id="UP000653156">
    <property type="component" value="Chromosome"/>
</dbReference>